<dbReference type="SUPFAM" id="SSF55103">
    <property type="entry name" value="FAD-linked oxidases, C-terminal domain"/>
    <property type="match status" value="1"/>
</dbReference>
<dbReference type="GO" id="GO:0008720">
    <property type="term" value="F:D-lactate dehydrogenase (NAD+) activity"/>
    <property type="evidence" value="ECO:0007669"/>
    <property type="project" value="TreeGrafter"/>
</dbReference>
<dbReference type="Pfam" id="PF02913">
    <property type="entry name" value="FAD-oxidase_C"/>
    <property type="match status" value="1"/>
</dbReference>
<reference evidence="12 13" key="1">
    <citation type="submission" date="2024-03" db="EMBL/GenBank/DDBJ databases">
        <title>The Acrasis kona genome and developmental transcriptomes reveal deep origins of eukaryotic multicellular pathways.</title>
        <authorList>
            <person name="Sheikh S."/>
            <person name="Fu C.-J."/>
            <person name="Brown M.W."/>
            <person name="Baldauf S.L."/>
        </authorList>
    </citation>
    <scope>NUCLEOTIDE SEQUENCE [LARGE SCALE GENOMIC DNA]</scope>
    <source>
        <strain evidence="12 13">ATCC MYA-3509</strain>
    </source>
</reference>
<dbReference type="FunFam" id="3.30.70.2740:FF:000001">
    <property type="entry name" value="D-lactate dehydrogenase mitochondrial"/>
    <property type="match status" value="1"/>
</dbReference>
<accession>A0AAW2ZS24</accession>
<dbReference type="PANTHER" id="PTHR11748">
    <property type="entry name" value="D-LACTATE DEHYDROGENASE"/>
    <property type="match status" value="1"/>
</dbReference>
<dbReference type="EC" id="1.1.2.4" evidence="9"/>
<gene>
    <name evidence="12" type="ORF">AKO1_010321</name>
</gene>
<evidence type="ECO:0000256" key="5">
    <source>
        <dbReference type="ARBA" id="ARBA00022827"/>
    </source>
</evidence>
<evidence type="ECO:0000256" key="3">
    <source>
        <dbReference type="ARBA" id="ARBA00008000"/>
    </source>
</evidence>
<dbReference type="InterPro" id="IPR016169">
    <property type="entry name" value="FAD-bd_PCMH_sub2"/>
</dbReference>
<dbReference type="SUPFAM" id="SSF56176">
    <property type="entry name" value="FAD-binding/transporter-associated domain-like"/>
    <property type="match status" value="1"/>
</dbReference>
<feature type="compositionally biased region" description="Basic and acidic residues" evidence="10">
    <location>
        <begin position="539"/>
        <end position="562"/>
    </location>
</feature>
<dbReference type="InterPro" id="IPR006094">
    <property type="entry name" value="Oxid_FAD_bind_N"/>
</dbReference>
<dbReference type="InterPro" id="IPR016171">
    <property type="entry name" value="Vanillyl_alc_oxidase_C-sub2"/>
</dbReference>
<proteinExistence type="inferred from homology"/>
<keyword evidence="13" id="KW-1185">Reference proteome</keyword>
<dbReference type="PROSITE" id="PS51387">
    <property type="entry name" value="FAD_PCMH"/>
    <property type="match status" value="1"/>
</dbReference>
<evidence type="ECO:0000313" key="12">
    <source>
        <dbReference type="EMBL" id="KAL0491610.1"/>
    </source>
</evidence>
<dbReference type="GO" id="GO:0004458">
    <property type="term" value="F:D-lactate dehydrogenase (cytochrome) activity"/>
    <property type="evidence" value="ECO:0007669"/>
    <property type="project" value="UniProtKB-EC"/>
</dbReference>
<dbReference type="InterPro" id="IPR016164">
    <property type="entry name" value="FAD-linked_Oxase-like_C"/>
</dbReference>
<evidence type="ECO:0000313" key="13">
    <source>
        <dbReference type="Proteomes" id="UP001431209"/>
    </source>
</evidence>
<comment type="subcellular location">
    <subcellularLocation>
        <location evidence="2">Mitochondrion</location>
    </subcellularLocation>
</comment>
<evidence type="ECO:0000256" key="1">
    <source>
        <dbReference type="ARBA" id="ARBA00001974"/>
    </source>
</evidence>
<dbReference type="Gene3D" id="1.10.45.10">
    <property type="entry name" value="Vanillyl-alcohol Oxidase, Chain A, domain 4"/>
    <property type="match status" value="1"/>
</dbReference>
<dbReference type="GO" id="GO:1903457">
    <property type="term" value="P:lactate catabolic process"/>
    <property type="evidence" value="ECO:0007669"/>
    <property type="project" value="TreeGrafter"/>
</dbReference>
<comment type="similarity">
    <text evidence="3">Belongs to the FAD-binding oxidoreductase/transferase type 4 family.</text>
</comment>
<keyword evidence="6" id="KW-0809">Transit peptide</keyword>
<dbReference type="GO" id="GO:0005739">
    <property type="term" value="C:mitochondrion"/>
    <property type="evidence" value="ECO:0007669"/>
    <property type="project" value="UniProtKB-SubCell"/>
</dbReference>
<dbReference type="InterPro" id="IPR036318">
    <property type="entry name" value="FAD-bd_PCMH-like_sf"/>
</dbReference>
<evidence type="ECO:0000256" key="10">
    <source>
        <dbReference type="SAM" id="MobiDB-lite"/>
    </source>
</evidence>
<dbReference type="InterPro" id="IPR016166">
    <property type="entry name" value="FAD-bd_PCMH"/>
</dbReference>
<evidence type="ECO:0000256" key="2">
    <source>
        <dbReference type="ARBA" id="ARBA00004173"/>
    </source>
</evidence>
<sequence length="562" mass="62055">MFRRIIPRILHTHKSTTANRAFSTVVKKTSARKYYGAGLLLATAAGYVFHQSNQRIEAKEKRHHDLEQIAEVDHPEKKQKLLNKLADTLISELESALNKDRVNVTESVRGQHGKDFSYHEPHLPDVVVFPESEKEIQSVVELCAKYNVPIIPYGGGTSLEGHTSAVLGGVCLSFAKMNKVVKINKDDMDVTVQPGITYDELNEALKDTGLFFPMDPGPGACIGGMVGTSCSGTHAVRYGTMKENVLNLKVVLPDGTLVKTANRAKKSSAGYDLTHLFVGSEGTLGIVSEITLRLKIRPQKTAVSVTTFPSNHHAAQTVIETMKSGVQIGRAELLDEVMIKAVNQNSDLELKEAPTLFFEFSGTDKQVDEQIAIVKDIVNNNKGQGFKFAVDVDERERLWTARKIALWSAPILKPESDVWITDVCVPISKLADCIQETKDDLDKSFLLAPMVSHAGDGNFHLFILFNSKDKKESDEAKRLNTRLVERAIKMEGTCTGEHGVGVGKRAYLEKELGPGAIKLMRTIKKAVDPHNLFNPGKIIPDEQGHNKEADKEVEKESQSKPK</sequence>
<feature type="domain" description="FAD-binding PCMH-type" evidence="11">
    <location>
        <begin position="120"/>
        <end position="297"/>
    </location>
</feature>
<dbReference type="Gene3D" id="3.30.465.10">
    <property type="match status" value="1"/>
</dbReference>
<keyword evidence="5" id="KW-0274">FAD</keyword>
<evidence type="ECO:0000256" key="6">
    <source>
        <dbReference type="ARBA" id="ARBA00022946"/>
    </source>
</evidence>
<organism evidence="12 13">
    <name type="scientific">Acrasis kona</name>
    <dbReference type="NCBI Taxonomy" id="1008807"/>
    <lineage>
        <taxon>Eukaryota</taxon>
        <taxon>Discoba</taxon>
        <taxon>Heterolobosea</taxon>
        <taxon>Tetramitia</taxon>
        <taxon>Eutetramitia</taxon>
        <taxon>Acrasidae</taxon>
        <taxon>Acrasis</taxon>
    </lineage>
</organism>
<dbReference type="EMBL" id="JAOPGA020001833">
    <property type="protein sequence ID" value="KAL0491610.1"/>
    <property type="molecule type" value="Genomic_DNA"/>
</dbReference>
<evidence type="ECO:0000259" key="11">
    <source>
        <dbReference type="PROSITE" id="PS51387"/>
    </source>
</evidence>
<name>A0AAW2ZS24_9EUKA</name>
<dbReference type="Pfam" id="PF01565">
    <property type="entry name" value="FAD_binding_4"/>
    <property type="match status" value="1"/>
</dbReference>
<comment type="cofactor">
    <cofactor evidence="1">
        <name>FAD</name>
        <dbReference type="ChEBI" id="CHEBI:57692"/>
    </cofactor>
</comment>
<feature type="region of interest" description="Disordered" evidence="10">
    <location>
        <begin position="533"/>
        <end position="562"/>
    </location>
</feature>
<evidence type="ECO:0000256" key="7">
    <source>
        <dbReference type="ARBA" id="ARBA00023002"/>
    </source>
</evidence>
<dbReference type="FunFam" id="3.30.465.10:FF:000014">
    <property type="entry name" value="D-lactate dehydrogenase (Cytochrome), putative"/>
    <property type="match status" value="1"/>
</dbReference>
<dbReference type="PANTHER" id="PTHR11748:SF111">
    <property type="entry name" value="D-LACTATE DEHYDROGENASE, MITOCHONDRIAL-RELATED"/>
    <property type="match status" value="1"/>
</dbReference>
<evidence type="ECO:0000256" key="4">
    <source>
        <dbReference type="ARBA" id="ARBA00022630"/>
    </source>
</evidence>
<dbReference type="GO" id="GO:0071949">
    <property type="term" value="F:FAD binding"/>
    <property type="evidence" value="ECO:0007669"/>
    <property type="project" value="InterPro"/>
</dbReference>
<keyword evidence="7" id="KW-0560">Oxidoreductase</keyword>
<dbReference type="FunFam" id="1.10.45.10:FF:000001">
    <property type="entry name" value="D-lactate dehydrogenase mitochondrial"/>
    <property type="match status" value="1"/>
</dbReference>
<keyword evidence="8" id="KW-0496">Mitochondrion</keyword>
<evidence type="ECO:0000256" key="8">
    <source>
        <dbReference type="ARBA" id="ARBA00023128"/>
    </source>
</evidence>
<protein>
    <recommendedName>
        <fullName evidence="9">D-lactate dehydrogenase (cytochrome)</fullName>
        <ecNumber evidence="9">1.1.2.4</ecNumber>
    </recommendedName>
</protein>
<dbReference type="Gene3D" id="3.30.70.2740">
    <property type="match status" value="1"/>
</dbReference>
<keyword evidence="4" id="KW-0285">Flavoprotein</keyword>
<evidence type="ECO:0000256" key="9">
    <source>
        <dbReference type="ARBA" id="ARBA00038897"/>
    </source>
</evidence>
<dbReference type="InterPro" id="IPR004113">
    <property type="entry name" value="FAD-bd_oxidored_4_C"/>
</dbReference>
<comment type="caution">
    <text evidence="12">The sequence shown here is derived from an EMBL/GenBank/DDBJ whole genome shotgun (WGS) entry which is preliminary data.</text>
</comment>
<dbReference type="Proteomes" id="UP001431209">
    <property type="component" value="Unassembled WGS sequence"/>
</dbReference>
<dbReference type="AlphaFoldDB" id="A0AAW2ZS24"/>